<keyword evidence="10" id="KW-1185">Reference proteome</keyword>
<accession>A0ABQ9Y9L3</accession>
<evidence type="ECO:0000256" key="3">
    <source>
        <dbReference type="ARBA" id="ARBA00018689"/>
    </source>
</evidence>
<comment type="subcellular location">
    <subcellularLocation>
        <location evidence="1">Nucleus</location>
        <location evidence="1">Nucleolus</location>
    </subcellularLocation>
</comment>
<dbReference type="Pfam" id="PF10153">
    <property type="entry name" value="Efg1"/>
    <property type="match status" value="1"/>
</dbReference>
<dbReference type="Proteomes" id="UP001281761">
    <property type="component" value="Unassembled WGS sequence"/>
</dbReference>
<dbReference type="InterPro" id="IPR019310">
    <property type="entry name" value="Efg1"/>
</dbReference>
<evidence type="ECO:0000256" key="5">
    <source>
        <dbReference type="ARBA" id="ARBA00022552"/>
    </source>
</evidence>
<evidence type="ECO:0000256" key="4">
    <source>
        <dbReference type="ARBA" id="ARBA00019827"/>
    </source>
</evidence>
<dbReference type="PANTHER" id="PTHR33911">
    <property type="entry name" value="RRNA-PROCESSING PROTEIN EFG1"/>
    <property type="match status" value="1"/>
</dbReference>
<evidence type="ECO:0000256" key="2">
    <source>
        <dbReference type="ARBA" id="ARBA00006916"/>
    </source>
</evidence>
<keyword evidence="5" id="KW-0698">rRNA processing</keyword>
<sequence>MKGQKRPQKPQPPKPEPKRKSLSHRSTKQKIRDIERIMARKSDITPEEKASLERRIQAIKEQQTERVQEKRTKKFKKRYQGIMFVEQKKIKRRLKKYQQLLSEIRASKSTAKSGSKPAEPTMSESDCTAEIQKFENYLFYIQNYPAGQKYISVFPSENMTPEEIEERRQIQLSLIEKMKQEHRDGKAEEEQQREREYKEFKKDDDFFA</sequence>
<keyword evidence="7" id="KW-0539">Nucleus</keyword>
<dbReference type="PANTHER" id="PTHR33911:SF1">
    <property type="entry name" value="RRNA-PROCESSING PROTEIN EFG1"/>
    <property type="match status" value="1"/>
</dbReference>
<protein>
    <recommendedName>
        <fullName evidence="3">rRNA-processing protein EFG1</fullName>
    </recommendedName>
    <alternativeName>
        <fullName evidence="4">rRNA-processing protein efg1</fullName>
    </alternativeName>
</protein>
<feature type="region of interest" description="Disordered" evidence="8">
    <location>
        <begin position="176"/>
        <end position="208"/>
    </location>
</feature>
<comment type="similarity">
    <text evidence="2">Belongs to the EFG1 family.</text>
</comment>
<proteinExistence type="inferred from homology"/>
<evidence type="ECO:0000256" key="1">
    <source>
        <dbReference type="ARBA" id="ARBA00004604"/>
    </source>
</evidence>
<name>A0ABQ9Y9L3_9EUKA</name>
<feature type="compositionally biased region" description="Basic residues" evidence="8">
    <location>
        <begin position="20"/>
        <end position="29"/>
    </location>
</feature>
<dbReference type="EMBL" id="JARBJD010000023">
    <property type="protein sequence ID" value="KAK2960389.1"/>
    <property type="molecule type" value="Genomic_DNA"/>
</dbReference>
<organism evidence="9 10">
    <name type="scientific">Blattamonas nauphoetae</name>
    <dbReference type="NCBI Taxonomy" id="2049346"/>
    <lineage>
        <taxon>Eukaryota</taxon>
        <taxon>Metamonada</taxon>
        <taxon>Preaxostyla</taxon>
        <taxon>Oxymonadida</taxon>
        <taxon>Blattamonas</taxon>
    </lineage>
</organism>
<evidence type="ECO:0000256" key="8">
    <source>
        <dbReference type="SAM" id="MobiDB-lite"/>
    </source>
</evidence>
<keyword evidence="6" id="KW-0175">Coiled coil</keyword>
<feature type="compositionally biased region" description="Basic and acidic residues" evidence="8">
    <location>
        <begin position="30"/>
        <end position="50"/>
    </location>
</feature>
<evidence type="ECO:0000313" key="10">
    <source>
        <dbReference type="Proteomes" id="UP001281761"/>
    </source>
</evidence>
<feature type="region of interest" description="Disordered" evidence="8">
    <location>
        <begin position="1"/>
        <end position="50"/>
    </location>
</feature>
<dbReference type="InterPro" id="IPR050786">
    <property type="entry name" value="EFG1_rRNA-proc"/>
</dbReference>
<feature type="region of interest" description="Disordered" evidence="8">
    <location>
        <begin position="107"/>
        <end position="126"/>
    </location>
</feature>
<reference evidence="9 10" key="1">
    <citation type="journal article" date="2022" name="bioRxiv">
        <title>Genomics of Preaxostyla Flagellates Illuminates Evolutionary Transitions and the Path Towards Mitochondrial Loss.</title>
        <authorList>
            <person name="Novak L.V.F."/>
            <person name="Treitli S.C."/>
            <person name="Pyrih J."/>
            <person name="Halakuc P."/>
            <person name="Pipaliya S.V."/>
            <person name="Vacek V."/>
            <person name="Brzon O."/>
            <person name="Soukal P."/>
            <person name="Eme L."/>
            <person name="Dacks J.B."/>
            <person name="Karnkowska A."/>
            <person name="Elias M."/>
            <person name="Hampl V."/>
        </authorList>
    </citation>
    <scope>NUCLEOTIDE SEQUENCE [LARGE SCALE GENOMIC DNA]</scope>
    <source>
        <strain evidence="9">NAU3</strain>
        <tissue evidence="9">Gut</tissue>
    </source>
</reference>
<gene>
    <name evidence="9" type="ORF">BLNAU_4606</name>
</gene>
<evidence type="ECO:0000313" key="9">
    <source>
        <dbReference type="EMBL" id="KAK2960389.1"/>
    </source>
</evidence>
<evidence type="ECO:0000256" key="6">
    <source>
        <dbReference type="ARBA" id="ARBA00023054"/>
    </source>
</evidence>
<comment type="caution">
    <text evidence="9">The sequence shown here is derived from an EMBL/GenBank/DDBJ whole genome shotgun (WGS) entry which is preliminary data.</text>
</comment>
<evidence type="ECO:0000256" key="7">
    <source>
        <dbReference type="ARBA" id="ARBA00023242"/>
    </source>
</evidence>